<keyword evidence="2" id="KW-1185">Reference proteome</keyword>
<evidence type="ECO:0000313" key="2">
    <source>
        <dbReference type="Proteomes" id="UP000005446"/>
    </source>
</evidence>
<dbReference type="EMBL" id="AGUE01000072">
    <property type="protein sequence ID" value="EHL00914.1"/>
    <property type="molecule type" value="Genomic_DNA"/>
</dbReference>
<proteinExistence type="predicted"/>
<reference evidence="1 2" key="1">
    <citation type="journal article" date="2012" name="Eukaryot. Cell">
        <title>Genome sequence of the fungus Glarea lozoyensis: the first genome sequence of a species from the Helotiaceae family.</title>
        <authorList>
            <person name="Youssar L."/>
            <person name="Gruening B.A."/>
            <person name="Erxleben A."/>
            <person name="Guenther S."/>
            <person name="Huettel W."/>
        </authorList>
    </citation>
    <scope>NUCLEOTIDE SEQUENCE [LARGE SCALE GENOMIC DNA]</scope>
    <source>
        <strain evidence="2">ATCC 74030 / MF5533</strain>
    </source>
</reference>
<sequence length="141" mass="16052">MARSQIFNKLRARDCGGKQQRVDCRANCLVEHEFDEGVRYRQLGLEDLVFLLFSVEFLIVVCGCRCYRGWGGGCVGRWEGGFEELLPAGVNKHFTLGYKGKSTYHRKFGGVFSRLKNMNWRMGVQSIVYGNCEVLATPMIL</sequence>
<dbReference type="HOGENOM" id="CLU_1825475_0_0_1"/>
<organism evidence="1 2">
    <name type="scientific">Glarea lozoyensis (strain ATCC 74030 / MF5533)</name>
    <dbReference type="NCBI Taxonomy" id="1104152"/>
    <lineage>
        <taxon>Eukaryota</taxon>
        <taxon>Fungi</taxon>
        <taxon>Dikarya</taxon>
        <taxon>Ascomycota</taxon>
        <taxon>Pezizomycotina</taxon>
        <taxon>Leotiomycetes</taxon>
        <taxon>Helotiales</taxon>
        <taxon>Helotiaceae</taxon>
        <taxon>Glarea</taxon>
    </lineage>
</organism>
<protein>
    <submittedName>
        <fullName evidence="1">Uncharacterized protein</fullName>
    </submittedName>
</protein>
<evidence type="ECO:0000313" key="1">
    <source>
        <dbReference type="EMBL" id="EHL00914.1"/>
    </source>
</evidence>
<dbReference type="InParanoid" id="H0EKM3"/>
<dbReference type="Proteomes" id="UP000005446">
    <property type="component" value="Unassembled WGS sequence"/>
</dbReference>
<name>H0EKM3_GLAL7</name>
<gene>
    <name evidence="1" type="ORF">M7I_3122</name>
</gene>
<dbReference type="AlphaFoldDB" id="H0EKM3"/>
<comment type="caution">
    <text evidence="1">The sequence shown here is derived from an EMBL/GenBank/DDBJ whole genome shotgun (WGS) entry which is preliminary data.</text>
</comment>
<accession>H0EKM3</accession>